<feature type="signal peptide" evidence="2">
    <location>
        <begin position="1"/>
        <end position="28"/>
    </location>
</feature>
<feature type="region of interest" description="Disordered" evidence="1">
    <location>
        <begin position="643"/>
        <end position="696"/>
    </location>
</feature>
<evidence type="ECO:0000259" key="3">
    <source>
        <dbReference type="SMART" id="SM00635"/>
    </source>
</evidence>
<dbReference type="SMART" id="SM00635">
    <property type="entry name" value="BID_2"/>
    <property type="match status" value="1"/>
</dbReference>
<sequence>MNRKVRKLLASVVLGVCLFTLSFIPSFAANSANSASVGNVEAMKENVVYDFQSLSFADAPDYVKGIKSVSVNKTKWEEASSRLSLMRREAYYRNTDENKLYFDGSSDGMLKSGNILTIESEGYETLYLRVIKATADTFTVKKTDSDAETPSGPSDGMNTLHVRIRGSFESALEGQKKYDAISGASTSVTTNKNSDVIVEAAVLPDGQEPKNSDWKPLSEVITVNKNRTKINIDTEACGMEGVYSVHDSSLSLSGEPLKAGSYPISVTVTDESGRTATSNELNFKVYTRTEVLAKQLKLENCKQTADGKYMYDMEPWAIASFGGENETVTVPKDIKAWYGSHTSGTYGELGYAVDGSPVQTLIVPDGCNLTLVNMKVFSSVNIVVENGGKLVLRDSSIHGNIEVKNGGKFSSNYDDYGSQFLTGSSINGQLILNDGAILENSSIYSNTNFISNGHMIRQNTNPVIVVKGKVTVDGQVFVKGDEAATGQDETTGKSLSGQPAIRIENGSLDIKKDSVVAVFGGGYIATTSVGGSGIILDNGSISGEGTLIAFGGNGTYDDGADAISGNGTVSVKNVYAQGGCSSIPKTGSTAGKAIADGVTLAKTSNRTLLNGKEIKDNYGTISELYWSSITKVPDVSKYVIEVNGSDEEDNTKPGSSEDKPDTKPGASENKPNTKPGTSEKKPETKPASGSTVKKTIKTKSLKVKKTKVTLKKGKKYKIQAKKIPASSTAKIMYRSSNKRIAKVTKKGVIKALKKGKCKITVKTSDGKKKVIIVKVK</sequence>
<dbReference type="Pfam" id="PF02368">
    <property type="entry name" value="Big_2"/>
    <property type="match status" value="1"/>
</dbReference>
<evidence type="ECO:0000313" key="4">
    <source>
        <dbReference type="EMBL" id="CUM81648.1"/>
    </source>
</evidence>
<protein>
    <submittedName>
        <fullName evidence="4">Bacterial Ig-like domain (Group 2)</fullName>
    </submittedName>
</protein>
<feature type="chain" id="PRO_5008011130" evidence="2">
    <location>
        <begin position="29"/>
        <end position="776"/>
    </location>
</feature>
<dbReference type="InterPro" id="IPR008964">
    <property type="entry name" value="Invasin/intimin_cell_adhesion"/>
</dbReference>
<dbReference type="Proteomes" id="UP000095390">
    <property type="component" value="Unassembled WGS sequence"/>
</dbReference>
<organism evidence="4 5">
    <name type="scientific">Anaerobutyricum hallii</name>
    <dbReference type="NCBI Taxonomy" id="39488"/>
    <lineage>
        <taxon>Bacteria</taxon>
        <taxon>Bacillati</taxon>
        <taxon>Bacillota</taxon>
        <taxon>Clostridia</taxon>
        <taxon>Lachnospirales</taxon>
        <taxon>Lachnospiraceae</taxon>
        <taxon>Anaerobutyricum</taxon>
    </lineage>
</organism>
<dbReference type="Gene3D" id="2.60.40.1080">
    <property type="match status" value="1"/>
</dbReference>
<dbReference type="InterPro" id="IPR003343">
    <property type="entry name" value="Big_2"/>
</dbReference>
<name>A0A173RX00_9FIRM</name>
<dbReference type="EMBL" id="CYYC01000003">
    <property type="protein sequence ID" value="CUM81648.1"/>
    <property type="molecule type" value="Genomic_DNA"/>
</dbReference>
<dbReference type="SUPFAM" id="SSF49373">
    <property type="entry name" value="Invasin/intimin cell-adhesion fragments"/>
    <property type="match status" value="1"/>
</dbReference>
<accession>A0A173RX00</accession>
<evidence type="ECO:0000256" key="1">
    <source>
        <dbReference type="SAM" id="MobiDB-lite"/>
    </source>
</evidence>
<keyword evidence="2" id="KW-0732">Signal</keyword>
<dbReference type="AlphaFoldDB" id="A0A173RX00"/>
<dbReference type="RefSeq" id="WP_055182194.1">
    <property type="nucleotide sequence ID" value="NZ_CATZPD010000018.1"/>
</dbReference>
<proteinExistence type="predicted"/>
<feature type="domain" description="BIG2" evidence="3">
    <location>
        <begin position="697"/>
        <end position="773"/>
    </location>
</feature>
<reference evidence="4 5" key="1">
    <citation type="submission" date="2015-09" db="EMBL/GenBank/DDBJ databases">
        <authorList>
            <consortium name="Pathogen Informatics"/>
        </authorList>
    </citation>
    <scope>NUCLEOTIDE SEQUENCE [LARGE SCALE GENOMIC DNA]</scope>
    <source>
        <strain evidence="4 5">2789STDY5834966</strain>
    </source>
</reference>
<evidence type="ECO:0000256" key="2">
    <source>
        <dbReference type="SAM" id="SignalP"/>
    </source>
</evidence>
<evidence type="ECO:0000313" key="5">
    <source>
        <dbReference type="Proteomes" id="UP000095390"/>
    </source>
</evidence>
<gene>
    <name evidence="4" type="ORF">ERS852578_00433</name>
</gene>
<dbReference type="OrthoDB" id="1744393at2"/>